<dbReference type="Proteomes" id="UP000016620">
    <property type="component" value="Unassembled WGS sequence"/>
</dbReference>
<protein>
    <submittedName>
        <fullName evidence="1">Uncharacterized protein</fullName>
    </submittedName>
</protein>
<dbReference type="AlphaFoldDB" id="U2FBC2"/>
<gene>
    <name evidence="1" type="ORF">UNSWCS_775</name>
</gene>
<evidence type="ECO:0000313" key="1">
    <source>
        <dbReference type="EMBL" id="ERJ27340.1"/>
    </source>
</evidence>
<organism evidence="1 2">
    <name type="scientific">Campylobacter concisus UNSWCS</name>
    <dbReference type="NCBI Taxonomy" id="1242968"/>
    <lineage>
        <taxon>Bacteria</taxon>
        <taxon>Pseudomonadati</taxon>
        <taxon>Campylobacterota</taxon>
        <taxon>Epsilonproteobacteria</taxon>
        <taxon>Campylobacterales</taxon>
        <taxon>Campylobacteraceae</taxon>
        <taxon>Campylobacter</taxon>
    </lineage>
</organism>
<comment type="caution">
    <text evidence="1">The sequence shown here is derived from an EMBL/GenBank/DDBJ whole genome shotgun (WGS) entry which is preliminary data.</text>
</comment>
<dbReference type="EMBL" id="ANNG01000038">
    <property type="protein sequence ID" value="ERJ27340.1"/>
    <property type="molecule type" value="Genomic_DNA"/>
</dbReference>
<accession>U2FBC2</accession>
<dbReference type="PATRIC" id="fig|1242968.3.peg.1634"/>
<evidence type="ECO:0000313" key="2">
    <source>
        <dbReference type="Proteomes" id="UP000016620"/>
    </source>
</evidence>
<reference evidence="1 2" key="1">
    <citation type="journal article" date="2013" name="BMC Genomics">
        <title>Comparative genomics of Campylobacter concisus isolates reveals genetic diversity and provides insights into disease association.</title>
        <authorList>
            <person name="Deshpande N.P."/>
            <person name="Kaakoush N.O."/>
            <person name="Wilkins M.R."/>
            <person name="Mitchell H.M."/>
        </authorList>
    </citation>
    <scope>NUCLEOTIDE SEQUENCE [LARGE SCALE GENOMIC DNA]</scope>
    <source>
        <strain evidence="1 2">UNSWCS</strain>
    </source>
</reference>
<proteinExistence type="predicted"/>
<name>U2FBC2_9BACT</name>
<sequence length="40" mass="4755">MISLFGFWCYKMKIFITRAFFDVFCEAQSKIENVKQLPSS</sequence>